<keyword evidence="2" id="KW-0808">Transferase</keyword>
<evidence type="ECO:0000313" key="3">
    <source>
        <dbReference type="Proteomes" id="UP000232587"/>
    </source>
</evidence>
<reference evidence="2 3" key="1">
    <citation type="submission" date="2017-11" db="EMBL/GenBank/DDBJ databases">
        <title>Genomic Encyclopedia of Type Strains, Phase III (KMG-III): the genomes of soil and plant-associated and newly described type strains.</title>
        <authorList>
            <person name="Whitman W."/>
        </authorList>
    </citation>
    <scope>NUCLEOTIDE SEQUENCE [LARGE SCALE GENOMIC DNA]</scope>
    <source>
        <strain evidence="2 3">CGMCC 1.12274</strain>
    </source>
</reference>
<keyword evidence="3" id="KW-1185">Reference proteome</keyword>
<dbReference type="PANTHER" id="PTHR44051:SF8">
    <property type="entry name" value="GLUTATHIONE S-TRANSFERASE GSTA"/>
    <property type="match status" value="1"/>
</dbReference>
<dbReference type="InterPro" id="IPR036282">
    <property type="entry name" value="Glutathione-S-Trfase_C_sf"/>
</dbReference>
<proteinExistence type="predicted"/>
<dbReference type="Proteomes" id="UP000232587">
    <property type="component" value="Unassembled WGS sequence"/>
</dbReference>
<dbReference type="GO" id="GO:0016740">
    <property type="term" value="F:transferase activity"/>
    <property type="evidence" value="ECO:0007669"/>
    <property type="project" value="UniProtKB-KW"/>
</dbReference>
<dbReference type="AlphaFoldDB" id="A0A2N0I3P9"/>
<dbReference type="PANTHER" id="PTHR44051">
    <property type="entry name" value="GLUTATHIONE S-TRANSFERASE-RELATED"/>
    <property type="match status" value="1"/>
</dbReference>
<dbReference type="InterPro" id="IPR036249">
    <property type="entry name" value="Thioredoxin-like_sf"/>
</dbReference>
<dbReference type="Pfam" id="PF02798">
    <property type="entry name" value="GST_N"/>
    <property type="match status" value="1"/>
</dbReference>
<accession>A0A2N0I3P9</accession>
<organism evidence="2 3">
    <name type="scientific">Novosphingobium kunmingense</name>
    <dbReference type="NCBI Taxonomy" id="1211806"/>
    <lineage>
        <taxon>Bacteria</taxon>
        <taxon>Pseudomonadati</taxon>
        <taxon>Pseudomonadota</taxon>
        <taxon>Alphaproteobacteria</taxon>
        <taxon>Sphingomonadales</taxon>
        <taxon>Sphingomonadaceae</taxon>
        <taxon>Novosphingobium</taxon>
    </lineage>
</organism>
<evidence type="ECO:0000313" key="2">
    <source>
        <dbReference type="EMBL" id="PKB25803.1"/>
    </source>
</evidence>
<evidence type="ECO:0000259" key="1">
    <source>
        <dbReference type="PROSITE" id="PS50404"/>
    </source>
</evidence>
<dbReference type="Gene3D" id="3.40.30.10">
    <property type="entry name" value="Glutaredoxin"/>
    <property type="match status" value="1"/>
</dbReference>
<sequence>MPVDDTAPIEVTAFEWVPDFAKGQVRDLRVRWALEEAGRSYRTRLIGNPRPPGYEREQPWNQVPVYKDGALELFECGAIALHIAETSEALLPRDPIRRARAITWLFAALNSIDGPVMAYVSASLFNADKDWSPGASEHFAQFLAARLARLGEWLGDKEWLEAEFTVGDLMMVATIRGEDILQYAPANLVDYVRRGESRPAFQRALAAQLADFIAEPA</sequence>
<dbReference type="SFLD" id="SFLDS00019">
    <property type="entry name" value="Glutathione_Transferase_(cytos"/>
    <property type="match status" value="1"/>
</dbReference>
<dbReference type="CDD" id="cd03046">
    <property type="entry name" value="GST_N_GTT1_like"/>
    <property type="match status" value="1"/>
</dbReference>
<dbReference type="PROSITE" id="PS50404">
    <property type="entry name" value="GST_NTER"/>
    <property type="match status" value="1"/>
</dbReference>
<comment type="caution">
    <text evidence="2">The sequence shown here is derived from an EMBL/GenBank/DDBJ whole genome shotgun (WGS) entry which is preliminary data.</text>
</comment>
<dbReference type="SUPFAM" id="SSF47616">
    <property type="entry name" value="GST C-terminal domain-like"/>
    <property type="match status" value="1"/>
</dbReference>
<feature type="domain" description="GST N-terminal" evidence="1">
    <location>
        <begin position="14"/>
        <end position="91"/>
    </location>
</feature>
<dbReference type="EMBL" id="PHUF01000002">
    <property type="protein sequence ID" value="PKB25803.1"/>
    <property type="molecule type" value="Genomic_DNA"/>
</dbReference>
<dbReference type="InterPro" id="IPR040079">
    <property type="entry name" value="Glutathione_S-Trfase"/>
</dbReference>
<dbReference type="RefSeq" id="WP_100866199.1">
    <property type="nucleotide sequence ID" value="NZ_PHUF01000002.1"/>
</dbReference>
<gene>
    <name evidence="2" type="ORF">B0I00_1010</name>
</gene>
<dbReference type="OrthoDB" id="9811242at2"/>
<dbReference type="SUPFAM" id="SSF52833">
    <property type="entry name" value="Thioredoxin-like"/>
    <property type="match status" value="1"/>
</dbReference>
<dbReference type="InterPro" id="IPR004045">
    <property type="entry name" value="Glutathione_S-Trfase_N"/>
</dbReference>
<name>A0A2N0I3P9_9SPHN</name>
<protein>
    <submittedName>
        <fullName evidence="2">Glutathione S-transferase</fullName>
    </submittedName>
</protein>
<dbReference type="Gene3D" id="1.20.1050.10">
    <property type="match status" value="1"/>
</dbReference>